<sequence>MKKRINGLRYDTDTAKELARYSSPLPYTETGYYNEWLYKKRTGEYFLYGEGNPGSKWAEKVPYDNAYIAGADIQPLTFEQAQDWFEKANNADPELATDEVYDQEFGTLSNPNEAKAEKVQVKLYLNKLAKRKLERLAQKQGKTQSDIVESLIMSE</sequence>
<accession>A0AB34P258</accession>
<evidence type="ECO:0008006" key="3">
    <source>
        <dbReference type="Google" id="ProtNLM"/>
    </source>
</evidence>
<organism evidence="1 2">
    <name type="scientific">Lactobacillus gasseri SV-16A-US</name>
    <dbReference type="NCBI Taxonomy" id="575604"/>
    <lineage>
        <taxon>Bacteria</taxon>
        <taxon>Bacillati</taxon>
        <taxon>Bacillota</taxon>
        <taxon>Bacilli</taxon>
        <taxon>Lactobacillales</taxon>
        <taxon>Lactobacillaceae</taxon>
        <taxon>Lactobacillus</taxon>
    </lineage>
</organism>
<name>A0AB34P258_LACGS</name>
<dbReference type="RefSeq" id="WP_035424904.1">
    <property type="nucleotide sequence ID" value="NZ_KN050674.1"/>
</dbReference>
<dbReference type="AlphaFoldDB" id="A0AB34P258"/>
<reference evidence="1 2" key="1">
    <citation type="submission" date="2010-03" db="EMBL/GenBank/DDBJ databases">
        <title>The Genome Sequence of Lactobacillus gasseri strain SV-16A-US.</title>
        <authorList>
            <consortium name="The Broad Institute Genome Sequencing Platform"/>
            <person name="Ward D."/>
            <person name="Earl A."/>
            <person name="Feldgarden M."/>
            <person name="Gevers D."/>
            <person name="Young S.K."/>
            <person name="Zeng Q."/>
            <person name="Koehrsen M."/>
            <person name="Alvarado L."/>
            <person name="Berlin A."/>
            <person name="Bochicchio J."/>
            <person name="Borenstein D."/>
            <person name="Chapman S.B."/>
            <person name="Chen Z."/>
            <person name="Engels R."/>
            <person name="Freedman E."/>
            <person name="Gellesch M."/>
            <person name="Goldberg J."/>
            <person name="Griggs A."/>
            <person name="Gujja S."/>
            <person name="Heilman E."/>
            <person name="Heiman D."/>
            <person name="Hepburn T."/>
            <person name="Howarth C."/>
            <person name="Jen D."/>
            <person name="Larson L."/>
            <person name="Mehta T."/>
            <person name="Park D."/>
            <person name="Pearson M."/>
            <person name="Roberts A."/>
            <person name="Saif S."/>
            <person name="Shea T."/>
            <person name="Shenoy N."/>
            <person name="Sisk P."/>
            <person name="Stolte C."/>
            <person name="Sykes S."/>
            <person name="Thomson T."/>
            <person name="Walk T."/>
            <person name="White J."/>
            <person name="Yandava C."/>
            <person name="Liu Y."/>
            <person name="Xu Q."/>
            <person name="Haas B."/>
            <person name="Nusbaum C."/>
            <person name="Birren B."/>
        </authorList>
    </citation>
    <scope>NUCLEOTIDE SEQUENCE [LARGE SCALE GENOMIC DNA]</scope>
    <source>
        <strain evidence="1 2">SV-16A-US</strain>
    </source>
</reference>
<dbReference type="EMBL" id="KN050674">
    <property type="protein sequence ID" value="KFL98064.1"/>
    <property type="molecule type" value="Genomic_DNA"/>
</dbReference>
<evidence type="ECO:0000313" key="1">
    <source>
        <dbReference type="EMBL" id="KFL98064.1"/>
    </source>
</evidence>
<gene>
    <name evidence="1" type="ORF">HMPREF5175_00906</name>
</gene>
<protein>
    <recommendedName>
        <fullName evidence="3">Ribbon-helix-helix protein CopG domain-containing protein</fullName>
    </recommendedName>
</protein>
<evidence type="ECO:0000313" key="2">
    <source>
        <dbReference type="Proteomes" id="UP000030761"/>
    </source>
</evidence>
<dbReference type="Proteomes" id="UP000030761">
    <property type="component" value="Unassembled WGS sequence"/>
</dbReference>
<proteinExistence type="predicted"/>